<feature type="transmembrane region" description="Helical" evidence="1">
    <location>
        <begin position="339"/>
        <end position="366"/>
    </location>
</feature>
<proteinExistence type="predicted"/>
<keyword evidence="1" id="KW-0812">Transmembrane</keyword>
<gene>
    <name evidence="2" type="ORF">XAT740_LOCUS3894</name>
</gene>
<keyword evidence="1" id="KW-1133">Transmembrane helix</keyword>
<organism evidence="2 3">
    <name type="scientific">Adineta ricciae</name>
    <name type="common">Rotifer</name>
    <dbReference type="NCBI Taxonomy" id="249248"/>
    <lineage>
        <taxon>Eukaryota</taxon>
        <taxon>Metazoa</taxon>
        <taxon>Spiralia</taxon>
        <taxon>Gnathifera</taxon>
        <taxon>Rotifera</taxon>
        <taxon>Eurotatoria</taxon>
        <taxon>Bdelloidea</taxon>
        <taxon>Adinetida</taxon>
        <taxon>Adinetidae</taxon>
        <taxon>Adineta</taxon>
    </lineage>
</organism>
<dbReference type="EMBL" id="CAJNOR010000153">
    <property type="protein sequence ID" value="CAF0819650.1"/>
    <property type="molecule type" value="Genomic_DNA"/>
</dbReference>
<evidence type="ECO:0000313" key="2">
    <source>
        <dbReference type="EMBL" id="CAF0819650.1"/>
    </source>
</evidence>
<evidence type="ECO:0008006" key="4">
    <source>
        <dbReference type="Google" id="ProtNLM"/>
    </source>
</evidence>
<sequence length="413" mass="47369">MANSVSFDDNCSGRWQLVDKLNIKITFDWQIYSETNKFITEFRANHVKEGFWYGFGFSSSSNGTNENSVYVLRRRENESEIFWDIYNVTQSDVIVIDRDNSSLVTFQPVSSSGLLTVQSQIDEQECSYFVYMRGRFLNDKPLLPDEIRSNQSLCLTCQRLSSISTMLPSSIDATTDKVPVPTSDYASTVTPTNSRQEVNFIWFGRILNRSWSTDYRTLNSVSSQQLRLDLQNFFLLLISSTSPLFICQQFELLSLESGSILFASNISLISNLSRHQTIHQIQNLINTVNNSKHDRLHFDSSAHTLKPASQISQLDHLFKQYSSSTDMNFPKQAQFDSTFHLLVGCIVGVGLLMTVITTILCLYGYYKCRRRQFRHYTEQQTIKFKTDIDSYTWLGQQPSISCSSPYLIQSTSI</sequence>
<accession>A0A813U9H8</accession>
<comment type="caution">
    <text evidence="2">The sequence shown here is derived from an EMBL/GenBank/DDBJ whole genome shotgun (WGS) entry which is preliminary data.</text>
</comment>
<keyword evidence="3" id="KW-1185">Reference proteome</keyword>
<evidence type="ECO:0000256" key="1">
    <source>
        <dbReference type="SAM" id="Phobius"/>
    </source>
</evidence>
<dbReference type="Proteomes" id="UP000663828">
    <property type="component" value="Unassembled WGS sequence"/>
</dbReference>
<reference evidence="2" key="1">
    <citation type="submission" date="2021-02" db="EMBL/GenBank/DDBJ databases">
        <authorList>
            <person name="Nowell W R."/>
        </authorList>
    </citation>
    <scope>NUCLEOTIDE SEQUENCE</scope>
</reference>
<dbReference type="AlphaFoldDB" id="A0A813U9H8"/>
<keyword evidence="1" id="KW-0472">Membrane</keyword>
<name>A0A813U9H8_ADIRI</name>
<protein>
    <recommendedName>
        <fullName evidence="4">DOMON domain-containing protein</fullName>
    </recommendedName>
</protein>
<evidence type="ECO:0000313" key="3">
    <source>
        <dbReference type="Proteomes" id="UP000663828"/>
    </source>
</evidence>